<comment type="similarity">
    <text evidence="2">Belongs to the NAD(P)-dependent epimerase/dehydratase family.</text>
</comment>
<evidence type="ECO:0000256" key="4">
    <source>
        <dbReference type="ARBA" id="ARBA00031367"/>
    </source>
</evidence>
<dbReference type="Pfam" id="PF01370">
    <property type="entry name" value="Epimerase"/>
    <property type="match status" value="1"/>
</dbReference>
<evidence type="ECO:0000256" key="5">
    <source>
        <dbReference type="ARBA" id="ARBA00033067"/>
    </source>
</evidence>
<reference evidence="8" key="1">
    <citation type="submission" date="2016-10" db="EMBL/GenBank/DDBJ databases">
        <authorList>
            <person name="Varghese N."/>
            <person name="Submissions S."/>
        </authorList>
    </citation>
    <scope>NUCLEOTIDE SEQUENCE [LARGE SCALE GENOMIC DNA]</scope>
    <source>
        <strain evidence="8">LMG 24000</strain>
    </source>
</reference>
<sequence>MTVLITGAGTIGRLTAAQLQERGEEVLLVDVNPRPEETLGGVRLALCDVTDFTQLDDLVARHGVTSIVHTAALLSTAIRRDPLAGIRVNTMGTANVLEIARRRKLARIVIASSTTVMYSAFASLPATPIPEDFPYRIVSERPASIYAATKIASEHLALAYASLYDLSVVVLRYGAVLGAGAEAATSVPGKLLGCLLQAGRSSTAARLDDPILLWNGREEFIDARDCAAANVAALCAPTPTQRVYNIATGQWFSLDEFIEVVRRCYPSLSIAELKLPEGGFAAFPHIRPAPSDVSAARRELGFSAAYSLADTVAHFAESL</sequence>
<proteinExistence type="inferred from homology"/>
<dbReference type="Gene3D" id="3.40.50.720">
    <property type="entry name" value="NAD(P)-binding Rossmann-like Domain"/>
    <property type="match status" value="1"/>
</dbReference>
<name>A0A1H4H312_9BURK</name>
<keyword evidence="8" id="KW-1185">Reference proteome</keyword>
<dbReference type="RefSeq" id="WP_090535914.1">
    <property type="nucleotide sequence ID" value="NZ_FNRQ01000007.1"/>
</dbReference>
<dbReference type="SUPFAM" id="SSF51735">
    <property type="entry name" value="NAD(P)-binding Rossmann-fold domains"/>
    <property type="match status" value="1"/>
</dbReference>
<comment type="pathway">
    <text evidence="1">Carbohydrate metabolism; galactose metabolism.</text>
</comment>
<dbReference type="EMBL" id="FNRQ01000007">
    <property type="protein sequence ID" value="SEB16209.1"/>
    <property type="molecule type" value="Genomic_DNA"/>
</dbReference>
<evidence type="ECO:0000256" key="2">
    <source>
        <dbReference type="ARBA" id="ARBA00007637"/>
    </source>
</evidence>
<gene>
    <name evidence="7" type="ORF">SAMN05192564_107147</name>
</gene>
<evidence type="ECO:0000313" key="7">
    <source>
        <dbReference type="EMBL" id="SEB16209.1"/>
    </source>
</evidence>
<evidence type="ECO:0000256" key="1">
    <source>
        <dbReference type="ARBA" id="ARBA00004947"/>
    </source>
</evidence>
<evidence type="ECO:0000256" key="3">
    <source>
        <dbReference type="ARBA" id="ARBA00018569"/>
    </source>
</evidence>
<organism evidence="7 8">
    <name type="scientific">Paraburkholderia sartisoli</name>
    <dbReference type="NCBI Taxonomy" id="83784"/>
    <lineage>
        <taxon>Bacteria</taxon>
        <taxon>Pseudomonadati</taxon>
        <taxon>Pseudomonadota</taxon>
        <taxon>Betaproteobacteria</taxon>
        <taxon>Burkholderiales</taxon>
        <taxon>Burkholderiaceae</taxon>
        <taxon>Paraburkholderia</taxon>
    </lineage>
</organism>
<evidence type="ECO:0000313" key="8">
    <source>
        <dbReference type="Proteomes" id="UP000198638"/>
    </source>
</evidence>
<dbReference type="AlphaFoldDB" id="A0A1H4H312"/>
<dbReference type="InterPro" id="IPR001509">
    <property type="entry name" value="Epimerase_deHydtase"/>
</dbReference>
<dbReference type="InterPro" id="IPR036291">
    <property type="entry name" value="NAD(P)-bd_dom_sf"/>
</dbReference>
<dbReference type="STRING" id="83784.SAMN05192564_107147"/>
<feature type="domain" description="NAD-dependent epimerase/dehydratase" evidence="6">
    <location>
        <begin position="3"/>
        <end position="247"/>
    </location>
</feature>
<protein>
    <recommendedName>
        <fullName evidence="3">UDP-glucose 4-epimerase</fullName>
    </recommendedName>
    <alternativeName>
        <fullName evidence="5">Galactowaldenase</fullName>
    </alternativeName>
    <alternativeName>
        <fullName evidence="4">UDP-galactose 4-epimerase</fullName>
    </alternativeName>
</protein>
<dbReference type="PANTHER" id="PTHR43725">
    <property type="entry name" value="UDP-GLUCOSE 4-EPIMERASE"/>
    <property type="match status" value="1"/>
</dbReference>
<dbReference type="OrthoDB" id="9801056at2"/>
<accession>A0A1H4H312</accession>
<evidence type="ECO:0000259" key="6">
    <source>
        <dbReference type="Pfam" id="PF01370"/>
    </source>
</evidence>
<dbReference type="Proteomes" id="UP000198638">
    <property type="component" value="Unassembled WGS sequence"/>
</dbReference>